<evidence type="ECO:0000313" key="1">
    <source>
        <dbReference type="EMBL" id="MBA4544544.1"/>
    </source>
</evidence>
<dbReference type="EMBL" id="JACEIP010000045">
    <property type="protein sequence ID" value="MBA4544544.1"/>
    <property type="molecule type" value="Genomic_DNA"/>
</dbReference>
<comment type="caution">
    <text evidence="1">The sequence shown here is derived from an EMBL/GenBank/DDBJ whole genome shotgun (WGS) entry which is preliminary data.</text>
</comment>
<dbReference type="AlphaFoldDB" id="A0A7W2AK68"/>
<dbReference type="OrthoDB" id="2991210at2"/>
<name>A0A7W2AK68_9BACL</name>
<dbReference type="Proteomes" id="UP000530514">
    <property type="component" value="Unassembled WGS sequence"/>
</dbReference>
<reference evidence="1 2" key="1">
    <citation type="submission" date="2020-07" db="EMBL/GenBank/DDBJ databases">
        <authorList>
            <person name="Feng H."/>
        </authorList>
    </citation>
    <scope>NUCLEOTIDE SEQUENCE [LARGE SCALE GENOMIC DNA]</scope>
    <source>
        <strain evidence="2">s-11</strain>
    </source>
</reference>
<protein>
    <submittedName>
        <fullName evidence="1">Uncharacterized protein</fullName>
    </submittedName>
</protein>
<dbReference type="RefSeq" id="WP_033102034.1">
    <property type="nucleotide sequence ID" value="NZ_JACEIP010000045.1"/>
</dbReference>
<proteinExistence type="predicted"/>
<evidence type="ECO:0000313" key="2">
    <source>
        <dbReference type="Proteomes" id="UP000530514"/>
    </source>
</evidence>
<organism evidence="1 2">
    <name type="scientific">Thermoactinomyces daqus</name>
    <dbReference type="NCBI Taxonomy" id="1329516"/>
    <lineage>
        <taxon>Bacteria</taxon>
        <taxon>Bacillati</taxon>
        <taxon>Bacillota</taxon>
        <taxon>Bacilli</taxon>
        <taxon>Bacillales</taxon>
        <taxon>Thermoactinomycetaceae</taxon>
        <taxon>Thermoactinomyces</taxon>
    </lineage>
</organism>
<keyword evidence="2" id="KW-1185">Reference proteome</keyword>
<accession>A0A7W2AK68</accession>
<sequence>MGFAQKGETWYGRPGTPYEGVVATVETITARNVEVSFDRIVQVDGLKLSGKVMSKGTFKRMFEPIEQLDLFE</sequence>
<gene>
    <name evidence="1" type="ORF">H1164_17075</name>
</gene>